<dbReference type="AlphaFoldDB" id="A0A0F9B129"/>
<feature type="compositionally biased region" description="Basic and acidic residues" evidence="2">
    <location>
        <begin position="15"/>
        <end position="32"/>
    </location>
</feature>
<feature type="region of interest" description="Disordered" evidence="2">
    <location>
        <begin position="129"/>
        <end position="154"/>
    </location>
</feature>
<name>A0A0F9B129_9ZZZZ</name>
<evidence type="ECO:0000313" key="3">
    <source>
        <dbReference type="EMBL" id="KKL07477.1"/>
    </source>
</evidence>
<gene>
    <name evidence="3" type="ORF">LCGC14_2585630</name>
</gene>
<proteinExistence type="predicted"/>
<sequence>MRAVTDQQSTSPNVHEARKREGAMPDSEDRPDVGQLWRTWLTETERQWNTFFNDVMSTDSFGRFLGGYMDVYSTFQRLVAQNMERSLSTLNVPSRSDIVELSERLSGVEERLAAIESSINALAEAVGHPSEPAAVTQLRPRRTRRPRAQAAEAQ</sequence>
<evidence type="ECO:0008006" key="4">
    <source>
        <dbReference type="Google" id="ProtNLM"/>
    </source>
</evidence>
<feature type="region of interest" description="Disordered" evidence="2">
    <location>
        <begin position="1"/>
        <end position="32"/>
    </location>
</feature>
<reference evidence="3" key="1">
    <citation type="journal article" date="2015" name="Nature">
        <title>Complex archaea that bridge the gap between prokaryotes and eukaryotes.</title>
        <authorList>
            <person name="Spang A."/>
            <person name="Saw J.H."/>
            <person name="Jorgensen S.L."/>
            <person name="Zaremba-Niedzwiedzka K."/>
            <person name="Martijn J."/>
            <person name="Lind A.E."/>
            <person name="van Eijk R."/>
            <person name="Schleper C."/>
            <person name="Guy L."/>
            <person name="Ettema T.J."/>
        </authorList>
    </citation>
    <scope>NUCLEOTIDE SEQUENCE</scope>
</reference>
<feature type="compositionally biased region" description="Polar residues" evidence="2">
    <location>
        <begin position="1"/>
        <end position="13"/>
    </location>
</feature>
<accession>A0A0F9B129</accession>
<organism evidence="3">
    <name type="scientific">marine sediment metagenome</name>
    <dbReference type="NCBI Taxonomy" id="412755"/>
    <lineage>
        <taxon>unclassified sequences</taxon>
        <taxon>metagenomes</taxon>
        <taxon>ecological metagenomes</taxon>
    </lineage>
</organism>
<protein>
    <recommendedName>
        <fullName evidence="4">Poly(3-hydroxyalkanoate) polymerase subunit PhaE</fullName>
    </recommendedName>
</protein>
<keyword evidence="1" id="KW-0175">Coiled coil</keyword>
<dbReference type="EMBL" id="LAZR01043276">
    <property type="protein sequence ID" value="KKL07477.1"/>
    <property type="molecule type" value="Genomic_DNA"/>
</dbReference>
<evidence type="ECO:0000256" key="1">
    <source>
        <dbReference type="SAM" id="Coils"/>
    </source>
</evidence>
<feature type="coiled-coil region" evidence="1">
    <location>
        <begin position="98"/>
        <end position="125"/>
    </location>
</feature>
<comment type="caution">
    <text evidence="3">The sequence shown here is derived from an EMBL/GenBank/DDBJ whole genome shotgun (WGS) entry which is preliminary data.</text>
</comment>
<evidence type="ECO:0000256" key="2">
    <source>
        <dbReference type="SAM" id="MobiDB-lite"/>
    </source>
</evidence>